<evidence type="ECO:0000256" key="7">
    <source>
        <dbReference type="ARBA" id="ARBA00023049"/>
    </source>
</evidence>
<dbReference type="EC" id="3.4.13.22" evidence="9 10"/>
<sequence length="190" mass="21621">MSQLETGFTNVQALDPSIIVDLRYATTDNFTHQVIYNFTTAIARTGTAKKLAKANSLLRAQGYRLKIWDAYRPVAAQSRLYDVYPDPSFVAKPNPNFSHQKGVTVDVTLCDAAGKEVDMQTEFDDFTVAAHRDFDRTPLQEKNYQILNQAMQAAGFFGYENEWWDYRDAQMDDYPPATADPNDYQITEHA</sequence>
<dbReference type="Proteomes" id="UP000707477">
    <property type="component" value="Unassembled WGS sequence"/>
</dbReference>
<dbReference type="RefSeq" id="WP_168850188.1">
    <property type="nucleotide sequence ID" value="NZ_JAAVSD010000032.1"/>
</dbReference>
<evidence type="ECO:0000256" key="1">
    <source>
        <dbReference type="ARBA" id="ARBA00001362"/>
    </source>
</evidence>
<keyword evidence="3" id="KW-0479">Metal-binding</keyword>
<keyword evidence="2 9" id="KW-0645">Protease</keyword>
<evidence type="ECO:0000256" key="5">
    <source>
        <dbReference type="ARBA" id="ARBA00022833"/>
    </source>
</evidence>
<keyword evidence="7 9" id="KW-0482">Metalloprotease</keyword>
<evidence type="ECO:0000256" key="4">
    <source>
        <dbReference type="ARBA" id="ARBA00022801"/>
    </source>
</evidence>
<organism evidence="11 12">
    <name type="scientific">Levilactobacillus tujiorum</name>
    <dbReference type="NCBI Taxonomy" id="2912243"/>
    <lineage>
        <taxon>Bacteria</taxon>
        <taxon>Bacillati</taxon>
        <taxon>Bacillota</taxon>
        <taxon>Bacilli</taxon>
        <taxon>Lactobacillales</taxon>
        <taxon>Lactobacillaceae</taxon>
        <taxon>Levilactobacillus</taxon>
    </lineage>
</organism>
<evidence type="ECO:0000256" key="9">
    <source>
        <dbReference type="HAMAP-Rule" id="MF_01924"/>
    </source>
</evidence>
<dbReference type="InterPro" id="IPR000755">
    <property type="entry name" value="A_A_dipeptidase"/>
</dbReference>
<dbReference type="HAMAP" id="MF_01924">
    <property type="entry name" value="A_A_dipeptidase"/>
    <property type="match status" value="1"/>
</dbReference>
<keyword evidence="5" id="KW-0862">Zinc</keyword>
<comment type="function">
    <text evidence="9 10">Catalyzes hydrolysis of the D-alanyl-D-alanine dipeptide.</text>
</comment>
<dbReference type="InterPro" id="IPR009045">
    <property type="entry name" value="Zn_M74/Hedgehog-like"/>
</dbReference>
<dbReference type="Pfam" id="PF01427">
    <property type="entry name" value="Peptidase_M15"/>
    <property type="match status" value="1"/>
</dbReference>
<evidence type="ECO:0000256" key="2">
    <source>
        <dbReference type="ARBA" id="ARBA00022670"/>
    </source>
</evidence>
<keyword evidence="12" id="KW-1185">Reference proteome</keyword>
<comment type="caution">
    <text evidence="11">The sequence shown here is derived from an EMBL/GenBank/DDBJ whole genome shotgun (WGS) entry which is preliminary data.</text>
</comment>
<name>A0ABX1L865_9LACO</name>
<accession>A0ABX1L865</accession>
<keyword evidence="6 9" id="KW-0224">Dipeptidase</keyword>
<proteinExistence type="inferred from homology"/>
<feature type="site" description="Transition state stabilizer" evidence="9">
    <location>
        <position position="72"/>
    </location>
</feature>
<keyword evidence="4 9" id="KW-0378">Hydrolase</keyword>
<feature type="active site" description="Proton donor/acceptor" evidence="9">
    <location>
        <position position="162"/>
    </location>
</feature>
<dbReference type="Gene3D" id="3.30.1380.10">
    <property type="match status" value="1"/>
</dbReference>
<evidence type="ECO:0000256" key="8">
    <source>
        <dbReference type="ARBA" id="ARBA00023316"/>
    </source>
</evidence>
<evidence type="ECO:0000256" key="6">
    <source>
        <dbReference type="ARBA" id="ARBA00022997"/>
    </source>
</evidence>
<reference evidence="11 12" key="1">
    <citation type="submission" date="2020-03" db="EMBL/GenBank/DDBJ databases">
        <authorList>
            <person name="Zhang Z."/>
            <person name="Guo Z."/>
            <person name="Hou Q."/>
            <person name="Shen X."/>
        </authorList>
    </citation>
    <scope>NUCLEOTIDE SEQUENCE [LARGE SCALE GENOMIC DNA]</scope>
    <source>
        <strain evidence="11 12">HBUAS51329</strain>
    </source>
</reference>
<gene>
    <name evidence="11" type="ORF">HEQ44_09750</name>
</gene>
<evidence type="ECO:0000313" key="11">
    <source>
        <dbReference type="EMBL" id="NLR30473.1"/>
    </source>
</evidence>
<evidence type="ECO:0000256" key="3">
    <source>
        <dbReference type="ARBA" id="ARBA00022723"/>
    </source>
</evidence>
<dbReference type="PANTHER" id="PTHR43126">
    <property type="entry name" value="D-ALANYL-D-ALANINE DIPEPTIDASE"/>
    <property type="match status" value="1"/>
</dbReference>
<dbReference type="PANTHER" id="PTHR43126:SF1">
    <property type="entry name" value="D-ALANYL-D-ALANINE DIPEPTIDASE"/>
    <property type="match status" value="1"/>
</dbReference>
<comment type="catalytic activity">
    <reaction evidence="1 9 10">
        <text>D-alanyl-D-alanine + H2O = 2 D-alanine</text>
        <dbReference type="Rhea" id="RHEA:20661"/>
        <dbReference type="ChEBI" id="CHEBI:15377"/>
        <dbReference type="ChEBI" id="CHEBI:57416"/>
        <dbReference type="ChEBI" id="CHEBI:57822"/>
        <dbReference type="EC" id="3.4.13.22"/>
    </reaction>
</comment>
<keyword evidence="8 10" id="KW-0961">Cell wall biogenesis/degradation</keyword>
<dbReference type="SUPFAM" id="SSF55166">
    <property type="entry name" value="Hedgehog/DD-peptidase"/>
    <property type="match status" value="1"/>
</dbReference>
<evidence type="ECO:0000256" key="10">
    <source>
        <dbReference type="PIRNR" id="PIRNR026671"/>
    </source>
</evidence>
<dbReference type="CDD" id="cd14840">
    <property type="entry name" value="D-Ala-D-Ala_dipeptidase_Aad"/>
    <property type="match status" value="1"/>
</dbReference>
<evidence type="ECO:0000313" key="12">
    <source>
        <dbReference type="Proteomes" id="UP000707477"/>
    </source>
</evidence>
<dbReference type="PIRSF" id="PIRSF026671">
    <property type="entry name" value="AA_dipeptidase"/>
    <property type="match status" value="1"/>
</dbReference>
<protein>
    <recommendedName>
        <fullName evidence="9 10">D-alanyl-D-alanine dipeptidase</fullName>
        <shortName evidence="9 10">D-Ala-D-Ala dipeptidase</shortName>
        <ecNumber evidence="9 10">3.4.13.22</ecNumber>
    </recommendedName>
</protein>
<comment type="caution">
    <text evidence="9">Lacks conserved residue(s) required for the propagation of feature annotation.</text>
</comment>
<dbReference type="EMBL" id="JAAVSD010000032">
    <property type="protein sequence ID" value="NLR30473.1"/>
    <property type="molecule type" value="Genomic_DNA"/>
</dbReference>
<comment type="similarity">
    <text evidence="9 10">Belongs to the peptidase M15D family.</text>
</comment>